<feature type="transmembrane region" description="Helical" evidence="1">
    <location>
        <begin position="426"/>
        <end position="445"/>
    </location>
</feature>
<dbReference type="InterPro" id="IPR011009">
    <property type="entry name" value="Kinase-like_dom_sf"/>
</dbReference>
<evidence type="ECO:0000259" key="2">
    <source>
        <dbReference type="Pfam" id="PF01636"/>
    </source>
</evidence>
<organism evidence="3 4">
    <name type="scientific">Paenibacillus glycanilyticus</name>
    <dbReference type="NCBI Taxonomy" id="126569"/>
    <lineage>
        <taxon>Bacteria</taxon>
        <taxon>Bacillati</taxon>
        <taxon>Bacillota</taxon>
        <taxon>Bacilli</taxon>
        <taxon>Bacillales</taxon>
        <taxon>Paenibacillaceae</taxon>
        <taxon>Paenibacillus</taxon>
    </lineage>
</organism>
<dbReference type="Gene3D" id="3.90.1200.10">
    <property type="match status" value="1"/>
</dbReference>
<comment type="caution">
    <text evidence="3">The sequence shown here is derived from an EMBL/GenBank/DDBJ whole genome shotgun (WGS) entry which is preliminary data.</text>
</comment>
<keyword evidence="4" id="KW-1185">Reference proteome</keyword>
<evidence type="ECO:0000313" key="3">
    <source>
        <dbReference type="EMBL" id="GMK43583.1"/>
    </source>
</evidence>
<protein>
    <recommendedName>
        <fullName evidence="2">Aminoglycoside phosphotransferase domain-containing protein</fullName>
    </recommendedName>
</protein>
<dbReference type="PANTHER" id="PTHR41283">
    <property type="entry name" value="AMINOGLYCOSIDE PHOSPHOTRANSFERASE"/>
    <property type="match status" value="1"/>
</dbReference>
<dbReference type="SUPFAM" id="SSF56112">
    <property type="entry name" value="Protein kinase-like (PK-like)"/>
    <property type="match status" value="1"/>
</dbReference>
<evidence type="ECO:0000313" key="4">
    <source>
        <dbReference type="Proteomes" id="UP001285921"/>
    </source>
</evidence>
<dbReference type="Pfam" id="PF01636">
    <property type="entry name" value="APH"/>
    <property type="match status" value="1"/>
</dbReference>
<keyword evidence="1" id="KW-0812">Transmembrane</keyword>
<name>A0ABQ6NG80_9BACL</name>
<proteinExistence type="predicted"/>
<gene>
    <name evidence="3" type="ORF">PghCCS26_07100</name>
</gene>
<dbReference type="InterPro" id="IPR002575">
    <property type="entry name" value="Aminoglycoside_PTrfase"/>
</dbReference>
<evidence type="ECO:0000256" key="1">
    <source>
        <dbReference type="SAM" id="Phobius"/>
    </source>
</evidence>
<dbReference type="Proteomes" id="UP001285921">
    <property type="component" value="Unassembled WGS sequence"/>
</dbReference>
<reference evidence="3 4" key="1">
    <citation type="submission" date="2023-05" db="EMBL/GenBank/DDBJ databases">
        <title>Draft genome of Paenibacillus sp. CCS26.</title>
        <authorList>
            <person name="Akita H."/>
            <person name="Shinto Y."/>
            <person name="Kimura Z."/>
        </authorList>
    </citation>
    <scope>NUCLEOTIDE SEQUENCE [LARGE SCALE GENOMIC DNA]</scope>
    <source>
        <strain evidence="3 4">CCS26</strain>
    </source>
</reference>
<dbReference type="PANTHER" id="PTHR41283:SF1">
    <property type="entry name" value="AMINOGLYCOSIDE PHOSPHOTRANSFERASE DOMAIN-CONTAINING PROTEIN"/>
    <property type="match status" value="1"/>
</dbReference>
<keyword evidence="1" id="KW-1133">Transmembrane helix</keyword>
<accession>A0ABQ6NG80</accession>
<keyword evidence="1" id="KW-0472">Membrane</keyword>
<sequence>MVAMSRKQFNELGDDELRRACIRPVADQIRGKSMAVKSEALARLNRPQKALFMFSAWYDHAKHSPMELYCWSAHVLSQPGYADGVWKALRFFGAETMHGILEELRLLLDLHAVQQGRALSEVTFKDLELDNKLRLKVEDCYRRFQAGVPDSLRRLALYIRAHADDFISFLPEGGPDMNEWLSAIPELQDDMKLEAIQKGYSGDGKYTVYDRLGQAVYILRTYALEEDARKQQEYRVLEQLREHEVMSSLPVAIGKLEELGLGYMLLTYIEGGDAIDELPALSASRQYEIGLQAGAELRKINRIEAPASIEPWETRVLAKYRRYREGYEQSGVTIAFEEKLFTFIEANLGLLKGRPSKLQHDDFHTGNLIVKDGRLSGVIDVNRFDWGDPVHEFLKAGFFSVEASIPFAVGQIDGYYGEGGLEDSFWGLYSLYIALTILSSIVWILRVRPEELDDMLARVNKVWEDHDGFERLVPKWYSEYER</sequence>
<feature type="domain" description="Aminoglycoside phosphotransferase" evidence="2">
    <location>
        <begin position="193"/>
        <end position="416"/>
    </location>
</feature>
<dbReference type="EMBL" id="BTCL01000002">
    <property type="protein sequence ID" value="GMK43583.1"/>
    <property type="molecule type" value="Genomic_DNA"/>
</dbReference>